<gene>
    <name evidence="1" type="ORF">H4F98_15210</name>
</gene>
<proteinExistence type="predicted"/>
<protein>
    <submittedName>
        <fullName evidence="1">Helix-turn-helix domain-containing protein</fullName>
    </submittedName>
</protein>
<name>A0A7W3TP47_9GAMM</name>
<reference evidence="1 2" key="1">
    <citation type="submission" date="2020-08" db="EMBL/GenBank/DDBJ databases">
        <authorList>
            <person name="Xu S."/>
            <person name="Li A."/>
        </authorList>
    </citation>
    <scope>NUCLEOTIDE SEQUENCE [LARGE SCALE GENOMIC DNA]</scope>
    <source>
        <strain evidence="1 2">119BY6-57</strain>
    </source>
</reference>
<dbReference type="AlphaFoldDB" id="A0A7W3TP47"/>
<organism evidence="1 2">
    <name type="scientific">Marilutibacter spongiae</name>
    <dbReference type="NCBI Taxonomy" id="2025720"/>
    <lineage>
        <taxon>Bacteria</taxon>
        <taxon>Pseudomonadati</taxon>
        <taxon>Pseudomonadota</taxon>
        <taxon>Gammaproteobacteria</taxon>
        <taxon>Lysobacterales</taxon>
        <taxon>Lysobacteraceae</taxon>
        <taxon>Marilutibacter</taxon>
    </lineage>
</organism>
<accession>A0A7W3TP47</accession>
<evidence type="ECO:0000313" key="1">
    <source>
        <dbReference type="EMBL" id="MBB1061923.1"/>
    </source>
</evidence>
<dbReference type="Proteomes" id="UP000523196">
    <property type="component" value="Unassembled WGS sequence"/>
</dbReference>
<sequence>MSEHAAPDVVAILAAMVEGERWLCADAAAAYLGQMPRKTFLEFAAKPGFPAPARIGKRRVWRKSELDDWAEKLRARQQREKAA</sequence>
<evidence type="ECO:0000313" key="2">
    <source>
        <dbReference type="Proteomes" id="UP000523196"/>
    </source>
</evidence>
<dbReference type="RefSeq" id="WP_182688687.1">
    <property type="nucleotide sequence ID" value="NZ_JACHTF010000020.1"/>
</dbReference>
<dbReference type="Gene3D" id="1.10.238.160">
    <property type="match status" value="1"/>
</dbReference>
<comment type="caution">
    <text evidence="1">The sequence shown here is derived from an EMBL/GenBank/DDBJ whole genome shotgun (WGS) entry which is preliminary data.</text>
</comment>
<dbReference type="EMBL" id="JACHTF010000020">
    <property type="protein sequence ID" value="MBB1061923.1"/>
    <property type="molecule type" value="Genomic_DNA"/>
</dbReference>
<keyword evidence="2" id="KW-1185">Reference proteome</keyword>